<keyword evidence="10" id="KW-1185">Reference proteome</keyword>
<evidence type="ECO:0000313" key="10">
    <source>
        <dbReference type="Proteomes" id="UP000286678"/>
    </source>
</evidence>
<dbReference type="AlphaFoldDB" id="A0A432XPK5"/>
<dbReference type="SUPFAM" id="SSF48208">
    <property type="entry name" value="Six-hairpin glycosidases"/>
    <property type="match status" value="1"/>
</dbReference>
<dbReference type="RefSeq" id="WP_126832126.1">
    <property type="nucleotide sequence ID" value="NZ_PIPT01000001.1"/>
</dbReference>
<dbReference type="OrthoDB" id="9766708at2"/>
<keyword evidence="7" id="KW-0624">Polysaccharide degradation</keyword>
<keyword evidence="4" id="KW-0378">Hydrolase</keyword>
<comment type="caution">
    <text evidence="9">The sequence shown here is derived from an EMBL/GenBank/DDBJ whole genome shotgun (WGS) entry which is preliminary data.</text>
</comment>
<reference evidence="10" key="1">
    <citation type="journal article" date="2018" name="Front. Microbiol.">
        <title>Genome-Based Analysis Reveals the Taxonomy and Diversity of the Family Idiomarinaceae.</title>
        <authorList>
            <person name="Liu Y."/>
            <person name="Lai Q."/>
            <person name="Shao Z."/>
        </authorList>
    </citation>
    <scope>NUCLEOTIDE SEQUENCE [LARGE SCALE GENOMIC DNA]</scope>
    <source>
        <strain evidence="10">SW15</strain>
    </source>
</reference>
<dbReference type="GO" id="GO:0030245">
    <property type="term" value="P:cellulose catabolic process"/>
    <property type="evidence" value="ECO:0007669"/>
    <property type="project" value="UniProtKB-KW"/>
</dbReference>
<dbReference type="Pfam" id="PF01270">
    <property type="entry name" value="Glyco_hydro_8"/>
    <property type="match status" value="1"/>
</dbReference>
<keyword evidence="8" id="KW-0732">Signal</keyword>
<dbReference type="InterPro" id="IPR012341">
    <property type="entry name" value="6hp_glycosidase-like_sf"/>
</dbReference>
<feature type="signal peptide" evidence="8">
    <location>
        <begin position="1"/>
        <end position="22"/>
    </location>
</feature>
<evidence type="ECO:0000256" key="2">
    <source>
        <dbReference type="ARBA" id="ARBA00009209"/>
    </source>
</evidence>
<evidence type="ECO:0000256" key="1">
    <source>
        <dbReference type="ARBA" id="ARBA00000966"/>
    </source>
</evidence>
<dbReference type="Gene3D" id="1.50.10.10">
    <property type="match status" value="1"/>
</dbReference>
<evidence type="ECO:0000313" key="9">
    <source>
        <dbReference type="EMBL" id="RUO50614.1"/>
    </source>
</evidence>
<evidence type="ECO:0000256" key="7">
    <source>
        <dbReference type="ARBA" id="ARBA00023326"/>
    </source>
</evidence>
<dbReference type="PRINTS" id="PR00735">
    <property type="entry name" value="GLHYDRLASE8"/>
</dbReference>
<proteinExistence type="inferred from homology"/>
<evidence type="ECO:0000256" key="3">
    <source>
        <dbReference type="ARBA" id="ARBA00012601"/>
    </source>
</evidence>
<dbReference type="InterPro" id="IPR008928">
    <property type="entry name" value="6-hairpin_glycosidase_sf"/>
</dbReference>
<evidence type="ECO:0000256" key="8">
    <source>
        <dbReference type="SAM" id="SignalP"/>
    </source>
</evidence>
<accession>A0A432XPK5</accession>
<dbReference type="NCBIfam" id="NF008305">
    <property type="entry name" value="PRK11097.1"/>
    <property type="match status" value="1"/>
</dbReference>
<dbReference type="EC" id="3.2.1.4" evidence="3"/>
<comment type="catalytic activity">
    <reaction evidence="1">
        <text>Endohydrolysis of (1-&gt;4)-beta-D-glucosidic linkages in cellulose, lichenin and cereal beta-D-glucans.</text>
        <dbReference type="EC" id="3.2.1.4"/>
    </reaction>
</comment>
<gene>
    <name evidence="9" type="ORF">CWE21_00475</name>
</gene>
<dbReference type="EMBL" id="PIPT01000001">
    <property type="protein sequence ID" value="RUO50614.1"/>
    <property type="molecule type" value="Genomic_DNA"/>
</dbReference>
<evidence type="ECO:0000256" key="4">
    <source>
        <dbReference type="ARBA" id="ARBA00022801"/>
    </source>
</evidence>
<keyword evidence="7" id="KW-0119">Carbohydrate metabolism</keyword>
<evidence type="ECO:0000256" key="5">
    <source>
        <dbReference type="ARBA" id="ARBA00023001"/>
    </source>
</evidence>
<keyword evidence="5" id="KW-0136">Cellulose degradation</keyword>
<feature type="chain" id="PRO_5019261491" description="cellulase" evidence="8">
    <location>
        <begin position="23"/>
        <end position="396"/>
    </location>
</feature>
<dbReference type="GO" id="GO:0008810">
    <property type="term" value="F:cellulase activity"/>
    <property type="evidence" value="ECO:0007669"/>
    <property type="project" value="UniProtKB-EC"/>
</dbReference>
<dbReference type="Proteomes" id="UP000286678">
    <property type="component" value="Unassembled WGS sequence"/>
</dbReference>
<comment type="similarity">
    <text evidence="2">Belongs to the glycosyl hydrolase 8 (cellulase D) family.</text>
</comment>
<protein>
    <recommendedName>
        <fullName evidence="3">cellulase</fullName>
        <ecNumber evidence="3">3.2.1.4</ecNumber>
    </recommendedName>
</protein>
<organism evidence="9 10">
    <name type="scientific">Pseudidiomarina aquimaris</name>
    <dbReference type="NCBI Taxonomy" id="641841"/>
    <lineage>
        <taxon>Bacteria</taxon>
        <taxon>Pseudomonadati</taxon>
        <taxon>Pseudomonadota</taxon>
        <taxon>Gammaproteobacteria</taxon>
        <taxon>Alteromonadales</taxon>
        <taxon>Idiomarinaceae</taxon>
        <taxon>Pseudidiomarina</taxon>
    </lineage>
</organism>
<keyword evidence="6" id="KW-0326">Glycosidase</keyword>
<sequence length="396" mass="44082">MSALRHVIALVLLGLLCGCGQAEPENTAQSTPSDPRLMAKAEALVFQHHYQRMVKRFVDEQGRVIDHSDERLISTSEGQSYAMLFALVANDEALFAKLLEWTENNLAQGDLTTHLPAWLWGRTSDGQWQILDDNSASDADVILAYALLQAGELWQAPRYRALGERLAWLILAREVELIGSHHWLLPGYFGFVDRSEQTVKLNLSYYALPLLKYFANALGAAEWQQVYESATTLLNYHQQGFASDWIVLKHTGELAEQQQAEADYDAIRVYFWWALAAQHDANAKAQLARFVGVPTAVENLGSMAQHTNWLTGAYAEHGPIGFSAAVLPLLEQVAPELAAVERQRVAAMNPASYADNYYDTMLLLYGIGADQGCLNFNASGELKTDWNNPECAYVSN</sequence>
<evidence type="ECO:0000256" key="6">
    <source>
        <dbReference type="ARBA" id="ARBA00023295"/>
    </source>
</evidence>
<dbReference type="InterPro" id="IPR002037">
    <property type="entry name" value="Glyco_hydro_8"/>
</dbReference>
<dbReference type="PROSITE" id="PS51257">
    <property type="entry name" value="PROKAR_LIPOPROTEIN"/>
    <property type="match status" value="1"/>
</dbReference>
<name>A0A432XPK5_9GAMM</name>